<reference evidence="10 11" key="1">
    <citation type="submission" date="2015-12" db="EMBL/GenBank/DDBJ databases">
        <title>Dictyostelia acquired genes for synthesis and detection of signals that induce cell-type specialization by lateral gene transfer from prokaryotes.</title>
        <authorList>
            <person name="Gloeckner G."/>
            <person name="Schaap P."/>
        </authorList>
    </citation>
    <scope>NUCLEOTIDE SEQUENCE [LARGE SCALE GENOMIC DNA]</scope>
    <source>
        <strain evidence="10 11">TK</strain>
    </source>
</reference>
<keyword evidence="5" id="KW-0067">ATP-binding</keyword>
<dbReference type="GO" id="GO:0140359">
    <property type="term" value="F:ABC-type transporter activity"/>
    <property type="evidence" value="ECO:0007669"/>
    <property type="project" value="InterPro"/>
</dbReference>
<dbReference type="SMART" id="SM00382">
    <property type="entry name" value="AAA"/>
    <property type="match status" value="1"/>
</dbReference>
<dbReference type="PROSITE" id="PS50893">
    <property type="entry name" value="ABC_TRANSPORTER_2"/>
    <property type="match status" value="1"/>
</dbReference>
<dbReference type="OMA" id="TEQPVEM"/>
<dbReference type="GO" id="GO:0016887">
    <property type="term" value="F:ATP hydrolysis activity"/>
    <property type="evidence" value="ECO:0007669"/>
    <property type="project" value="InterPro"/>
</dbReference>
<protein>
    <submittedName>
        <fullName evidence="10">ABC transporter G family protein</fullName>
    </submittedName>
</protein>
<comment type="subcellular location">
    <subcellularLocation>
        <location evidence="1">Membrane</location>
        <topology evidence="1">Multi-pass membrane protein</topology>
    </subcellularLocation>
</comment>
<evidence type="ECO:0000256" key="7">
    <source>
        <dbReference type="ARBA" id="ARBA00023136"/>
    </source>
</evidence>
<dbReference type="InterPro" id="IPR027417">
    <property type="entry name" value="P-loop_NTPase"/>
</dbReference>
<keyword evidence="2" id="KW-0813">Transport</keyword>
<dbReference type="GO" id="GO:0030587">
    <property type="term" value="P:sorocarp development"/>
    <property type="evidence" value="ECO:0007669"/>
    <property type="project" value="UniProtKB-ARBA"/>
</dbReference>
<keyword evidence="6 8" id="KW-1133">Transmembrane helix</keyword>
<feature type="transmembrane region" description="Helical" evidence="8">
    <location>
        <begin position="428"/>
        <end position="445"/>
    </location>
</feature>
<dbReference type="STRING" id="361077.A0A151ZB14"/>
<accession>A0A151ZB14</accession>
<dbReference type="Pfam" id="PF00005">
    <property type="entry name" value="ABC_tran"/>
    <property type="match status" value="1"/>
</dbReference>
<evidence type="ECO:0000256" key="1">
    <source>
        <dbReference type="ARBA" id="ARBA00004141"/>
    </source>
</evidence>
<feature type="transmembrane region" description="Helical" evidence="8">
    <location>
        <begin position="598"/>
        <end position="619"/>
    </location>
</feature>
<sequence length="685" mass="77654">MELQQFDSNDNKKNVLKIVKNVNRVDFTFRNINHSVQVKVTKQTKKGKKKQVMRPKQILHNMSGHVKSGEVLAIMGPSGAGKTTLLDILAHRLKINGEGVMYLNQSISDYHIFKKLCGYVTQSDTLTPSMTVFETLSFYAQLKMPREMPLEDKLQKVEDVISEMGLNRCRNTLVGDNLKIRGVSGGERRRLSIAVELLTSPSILFLDEPTSGLDSSTAYTVMNAIRKLANSGRTIICTIHQPRYNIFDMFDKLLLLAEGNTIYFGDTQKSAEYFESLGYKCLPNVNPADYYMDLINTQIEDDIEQDGQSPILKPNQVEGGNGIDEELLLSSGTSTTITTQNHDESNHTKHTKVKRISNEELNRFKKVFIESEPGRLLKEQVDLIEKSEHTPFVYQETRGPSFWTQFRLLFYRESLNARRHPMALRVQVFQAIFQGILCGLVYLQLGLGQNTVQSRTGVLAFVIMGLSFPNVMSTINVFPEVVGIFLKDRASNVYNTLPFFLAKSFMDIMLGIVLPIVTGTLVYWMSNQRIYPFYSAAVFFKFILVLVVASQCALSLGIFISSSVPNVQTGLAIAPLVVILFFLFSGFFVNLKELGRGWVWMPYISFFRYIIEAAVVNAYTNVTFSCTQSQMLGGRCPIQTGEEVISNYGFNIDNYWRNIGIILLYIVAFRCLTYMVLRIKSRNRF</sequence>
<dbReference type="Proteomes" id="UP000076078">
    <property type="component" value="Unassembled WGS sequence"/>
</dbReference>
<dbReference type="SUPFAM" id="SSF52540">
    <property type="entry name" value="P-loop containing nucleoside triphosphate hydrolases"/>
    <property type="match status" value="1"/>
</dbReference>
<dbReference type="OrthoDB" id="26425at2759"/>
<evidence type="ECO:0000259" key="9">
    <source>
        <dbReference type="PROSITE" id="PS50893"/>
    </source>
</evidence>
<evidence type="ECO:0000256" key="4">
    <source>
        <dbReference type="ARBA" id="ARBA00022741"/>
    </source>
</evidence>
<keyword evidence="11" id="KW-1185">Reference proteome</keyword>
<keyword evidence="3 8" id="KW-0812">Transmembrane</keyword>
<dbReference type="Gene3D" id="3.40.50.300">
    <property type="entry name" value="P-loop containing nucleotide triphosphate hydrolases"/>
    <property type="match status" value="1"/>
</dbReference>
<feature type="transmembrane region" description="Helical" evidence="8">
    <location>
        <begin position="536"/>
        <end position="560"/>
    </location>
</feature>
<dbReference type="PANTHER" id="PTHR48041:SF28">
    <property type="entry name" value="ABC TRANSPORTER G FAMILY MEMBER 1"/>
    <property type="match status" value="1"/>
</dbReference>
<dbReference type="InParanoid" id="A0A151ZB14"/>
<feature type="transmembrane region" description="Helical" evidence="8">
    <location>
        <begin position="572"/>
        <end position="591"/>
    </location>
</feature>
<feature type="transmembrane region" description="Helical" evidence="8">
    <location>
        <begin position="655"/>
        <end position="677"/>
    </location>
</feature>
<evidence type="ECO:0000256" key="6">
    <source>
        <dbReference type="ARBA" id="ARBA00022989"/>
    </source>
</evidence>
<dbReference type="AlphaFoldDB" id="A0A151ZB14"/>
<feature type="transmembrane region" description="Helical" evidence="8">
    <location>
        <begin position="499"/>
        <end position="524"/>
    </location>
</feature>
<comment type="caution">
    <text evidence="10">The sequence shown here is derived from an EMBL/GenBank/DDBJ whole genome shotgun (WGS) entry which is preliminary data.</text>
</comment>
<dbReference type="PROSITE" id="PS00211">
    <property type="entry name" value="ABC_TRANSPORTER_1"/>
    <property type="match status" value="1"/>
</dbReference>
<dbReference type="PANTHER" id="PTHR48041">
    <property type="entry name" value="ABC TRANSPORTER G FAMILY MEMBER 28"/>
    <property type="match status" value="1"/>
</dbReference>
<dbReference type="InterPro" id="IPR003439">
    <property type="entry name" value="ABC_transporter-like_ATP-bd"/>
</dbReference>
<evidence type="ECO:0000256" key="5">
    <source>
        <dbReference type="ARBA" id="ARBA00022840"/>
    </source>
</evidence>
<proteinExistence type="predicted"/>
<dbReference type="InterPro" id="IPR013525">
    <property type="entry name" value="ABC2_TM"/>
</dbReference>
<dbReference type="InterPro" id="IPR003593">
    <property type="entry name" value="AAA+_ATPase"/>
</dbReference>
<keyword evidence="4" id="KW-0547">Nucleotide-binding</keyword>
<dbReference type="GO" id="GO:0016020">
    <property type="term" value="C:membrane"/>
    <property type="evidence" value="ECO:0007669"/>
    <property type="project" value="UniProtKB-SubCell"/>
</dbReference>
<evidence type="ECO:0000313" key="10">
    <source>
        <dbReference type="EMBL" id="KYQ91142.1"/>
    </source>
</evidence>
<feature type="transmembrane region" description="Helical" evidence="8">
    <location>
        <begin position="457"/>
        <end position="479"/>
    </location>
</feature>
<dbReference type="CDD" id="cd03213">
    <property type="entry name" value="ABCG_EPDR"/>
    <property type="match status" value="1"/>
</dbReference>
<keyword evidence="7 8" id="KW-0472">Membrane</keyword>
<dbReference type="InterPro" id="IPR010929">
    <property type="entry name" value="PDR_CDR_ABC"/>
</dbReference>
<gene>
    <name evidence="10" type="ORF">DLAC_08051</name>
</gene>
<dbReference type="Pfam" id="PF06422">
    <property type="entry name" value="PDR_CDR"/>
    <property type="match status" value="1"/>
</dbReference>
<feature type="domain" description="ABC transporter" evidence="9">
    <location>
        <begin position="38"/>
        <end position="283"/>
    </location>
</feature>
<dbReference type="GO" id="GO:0005524">
    <property type="term" value="F:ATP binding"/>
    <property type="evidence" value="ECO:0007669"/>
    <property type="project" value="UniProtKB-KW"/>
</dbReference>
<evidence type="ECO:0000313" key="11">
    <source>
        <dbReference type="Proteomes" id="UP000076078"/>
    </source>
</evidence>
<dbReference type="InterPro" id="IPR017871">
    <property type="entry name" value="ABC_transporter-like_CS"/>
</dbReference>
<dbReference type="Pfam" id="PF01061">
    <property type="entry name" value="ABC2_membrane"/>
    <property type="match status" value="1"/>
</dbReference>
<evidence type="ECO:0000256" key="3">
    <source>
        <dbReference type="ARBA" id="ARBA00022692"/>
    </source>
</evidence>
<dbReference type="InterPro" id="IPR050352">
    <property type="entry name" value="ABCG_transporters"/>
</dbReference>
<name>A0A151ZB14_TIELA</name>
<dbReference type="EMBL" id="LODT01000035">
    <property type="protein sequence ID" value="KYQ91142.1"/>
    <property type="molecule type" value="Genomic_DNA"/>
</dbReference>
<organism evidence="10 11">
    <name type="scientific">Tieghemostelium lacteum</name>
    <name type="common">Slime mold</name>
    <name type="synonym">Dictyostelium lacteum</name>
    <dbReference type="NCBI Taxonomy" id="361077"/>
    <lineage>
        <taxon>Eukaryota</taxon>
        <taxon>Amoebozoa</taxon>
        <taxon>Evosea</taxon>
        <taxon>Eumycetozoa</taxon>
        <taxon>Dictyostelia</taxon>
        <taxon>Dictyosteliales</taxon>
        <taxon>Raperosteliaceae</taxon>
        <taxon>Tieghemostelium</taxon>
    </lineage>
</organism>
<evidence type="ECO:0000256" key="2">
    <source>
        <dbReference type="ARBA" id="ARBA00022448"/>
    </source>
</evidence>
<dbReference type="FunCoup" id="A0A151ZB14">
    <property type="interactions" value="8"/>
</dbReference>
<evidence type="ECO:0000256" key="8">
    <source>
        <dbReference type="SAM" id="Phobius"/>
    </source>
</evidence>